<dbReference type="EMBL" id="JRNE01000023">
    <property type="protein sequence ID" value="KGF18350.1"/>
    <property type="molecule type" value="Genomic_DNA"/>
</dbReference>
<feature type="region of interest" description="Disordered" evidence="1">
    <location>
        <begin position="1"/>
        <end position="24"/>
    </location>
</feature>
<evidence type="ECO:0000256" key="1">
    <source>
        <dbReference type="SAM" id="MobiDB-lite"/>
    </source>
</evidence>
<dbReference type="InterPro" id="IPR045970">
    <property type="entry name" value="DUF5926"/>
</dbReference>
<accession>A0A095Y7I1</accession>
<organism evidence="3 4">
    <name type="scientific">Corynebacterium freneyi DNF00450</name>
    <dbReference type="NCBI Taxonomy" id="1287475"/>
    <lineage>
        <taxon>Bacteria</taxon>
        <taxon>Bacillati</taxon>
        <taxon>Actinomycetota</taxon>
        <taxon>Actinomycetes</taxon>
        <taxon>Mycobacteriales</taxon>
        <taxon>Corynebacteriaceae</taxon>
        <taxon>Corynebacterium</taxon>
    </lineage>
</organism>
<dbReference type="eggNOG" id="COG5577">
    <property type="taxonomic scope" value="Bacteria"/>
</dbReference>
<protein>
    <submittedName>
        <fullName evidence="3">Preprotein translocase subunit SecA</fullName>
    </submittedName>
</protein>
<feature type="domain" description="DUF5926" evidence="2">
    <location>
        <begin position="43"/>
        <end position="309"/>
    </location>
</feature>
<comment type="caution">
    <text evidence="3">The sequence shown here is derived from an EMBL/GenBank/DDBJ whole genome shotgun (WGS) entry which is preliminary data.</text>
</comment>
<reference evidence="3 4" key="1">
    <citation type="submission" date="2014-07" db="EMBL/GenBank/DDBJ databases">
        <authorList>
            <person name="McCorrison J."/>
            <person name="Sanka R."/>
            <person name="Torralba M."/>
            <person name="Gillis M."/>
            <person name="Haft D.H."/>
            <person name="Methe B."/>
            <person name="Sutton G."/>
            <person name="Nelson K.E."/>
        </authorList>
    </citation>
    <scope>NUCLEOTIDE SEQUENCE [LARGE SCALE GENOMIC DNA]</scope>
    <source>
        <strain evidence="3 4">DNF00450</strain>
    </source>
</reference>
<dbReference type="AlphaFoldDB" id="A0A095Y7I1"/>
<name>A0A095Y7I1_9CORY</name>
<sequence>MGKKSRKNRAASDVNVPEGMSRRQAKLAARAAERERLAGNPRPFAGFDAEADLVALREFAPSATVPAEVAGAKRPIHLCTVLPGGIAALTRASSEGGAAYVAMQTQSRSNDAAADLARALEWARNADDGQQLDNAVDGTDGGALGDILTGVTLDELEVHQDFEWWIPAGVERTQLVQQNLAVANDSIMPSHRLDLDVPGAVWWIDPGERAHIRWIRREDERQLLDALARVHAADRLTMGEGTKFAGVFRTDGVLVPVWDLDNTVAHGSWGEVIADAAARIEKALAADEPLTADERKSRDTIVSRQVTIR</sequence>
<dbReference type="Pfam" id="PF19348">
    <property type="entry name" value="DUF5926"/>
    <property type="match status" value="1"/>
</dbReference>
<evidence type="ECO:0000259" key="2">
    <source>
        <dbReference type="Pfam" id="PF19348"/>
    </source>
</evidence>
<dbReference type="RefSeq" id="WP_035120258.1">
    <property type="nucleotide sequence ID" value="NZ_JRNE01000023.1"/>
</dbReference>
<dbReference type="Proteomes" id="UP000029548">
    <property type="component" value="Unassembled WGS sequence"/>
</dbReference>
<proteinExistence type="predicted"/>
<evidence type="ECO:0000313" key="4">
    <source>
        <dbReference type="Proteomes" id="UP000029548"/>
    </source>
</evidence>
<evidence type="ECO:0000313" key="3">
    <source>
        <dbReference type="EMBL" id="KGF18350.1"/>
    </source>
</evidence>
<gene>
    <name evidence="3" type="ORF">HMPREF1650_01920</name>
</gene>